<feature type="region of interest" description="Disordered" evidence="1">
    <location>
        <begin position="47"/>
        <end position="85"/>
    </location>
</feature>
<gene>
    <name evidence="3" type="ORF">B0T15DRAFT_516078</name>
</gene>
<dbReference type="EMBL" id="JAUDZG010000001">
    <property type="protein sequence ID" value="KAK3309654.1"/>
    <property type="molecule type" value="Genomic_DNA"/>
</dbReference>
<sequence length="497" mass="54784">MGFVFSRPAAAAALPTPLPTLTIRNLTITTLELRLVERLGAHPHLHKPKGLVKVTSRISSRRRSHESHGTPALTPSAQEDQERPSSAKQHIWQVVIAPFSECQTPVYAPDPSGHEQIRLVFEDRATGHRYSAEIPGSSRRSIVLRSHARGHQEATKEFTAIYLPQHAYLALFSSANLSYWMSTLDSSSLLSSLSIPGTHNSPTHHVALPSVRCQAVSVLEQLNNGVRFLDVRVSCPPFTGPENSPSSSSSSVTPELALVHSAFPVSLTGSHYLSELLTTLYAFLDEHPSETVLLSLKREGTGRGTDQDLSRILHHHYITPAKWYTSPGIPTLRECRGRIILIRRFHLHPDIPANQGGIDGSVWPDNVADGMCGSGTIRIQDYYGVGNTTEIQQKVRFAQEGLERAGAEVLVRGTRVQPPLFINFLSASNFFNASCWPDRIAVKINPSMIEHLCMAHGKLDTGVATTGIVVLDWVGHHGDWDIVRCIVGWNARLQLRQ</sequence>
<feature type="domain" description="Phosphatidylinositol-specific phospholipase C X" evidence="2">
    <location>
        <begin position="184"/>
        <end position="344"/>
    </location>
</feature>
<dbReference type="PANTHER" id="PTHR13593:SF113">
    <property type="entry name" value="SI:DKEY-266F7.9"/>
    <property type="match status" value="1"/>
</dbReference>
<dbReference type="InterPro" id="IPR000909">
    <property type="entry name" value="PLipase_C_PInositol-sp_X_dom"/>
</dbReference>
<dbReference type="RefSeq" id="XP_062725434.1">
    <property type="nucleotide sequence ID" value="XM_062868235.1"/>
</dbReference>
<dbReference type="GO" id="GO:0008081">
    <property type="term" value="F:phosphoric diester hydrolase activity"/>
    <property type="evidence" value="ECO:0007669"/>
    <property type="project" value="InterPro"/>
</dbReference>
<accession>A0AAJ0H0P2</accession>
<reference evidence="3" key="1">
    <citation type="journal article" date="2023" name="Mol. Phylogenet. Evol.">
        <title>Genome-scale phylogeny and comparative genomics of the fungal order Sordariales.</title>
        <authorList>
            <person name="Hensen N."/>
            <person name="Bonometti L."/>
            <person name="Westerberg I."/>
            <person name="Brannstrom I.O."/>
            <person name="Guillou S."/>
            <person name="Cros-Aarteil S."/>
            <person name="Calhoun S."/>
            <person name="Haridas S."/>
            <person name="Kuo A."/>
            <person name="Mondo S."/>
            <person name="Pangilinan J."/>
            <person name="Riley R."/>
            <person name="LaButti K."/>
            <person name="Andreopoulos B."/>
            <person name="Lipzen A."/>
            <person name="Chen C."/>
            <person name="Yan M."/>
            <person name="Daum C."/>
            <person name="Ng V."/>
            <person name="Clum A."/>
            <person name="Steindorff A."/>
            <person name="Ohm R.A."/>
            <person name="Martin F."/>
            <person name="Silar P."/>
            <person name="Natvig D.O."/>
            <person name="Lalanne C."/>
            <person name="Gautier V."/>
            <person name="Ament-Velasquez S.L."/>
            <person name="Kruys A."/>
            <person name="Hutchinson M.I."/>
            <person name="Powell A.J."/>
            <person name="Barry K."/>
            <person name="Miller A.N."/>
            <person name="Grigoriev I.V."/>
            <person name="Debuchy R."/>
            <person name="Gladieux P."/>
            <person name="Hiltunen Thoren M."/>
            <person name="Johannesson H."/>
        </authorList>
    </citation>
    <scope>NUCLEOTIDE SEQUENCE</scope>
    <source>
        <strain evidence="3">CBS 333.67</strain>
    </source>
</reference>
<dbReference type="PROSITE" id="PS50007">
    <property type="entry name" value="PIPLC_X_DOMAIN"/>
    <property type="match status" value="1"/>
</dbReference>
<dbReference type="SUPFAM" id="SSF51695">
    <property type="entry name" value="PLC-like phosphodiesterases"/>
    <property type="match status" value="1"/>
</dbReference>
<name>A0AAJ0H0P2_9PEZI</name>
<dbReference type="GeneID" id="87887064"/>
<dbReference type="Proteomes" id="UP001273166">
    <property type="component" value="Unassembled WGS sequence"/>
</dbReference>
<comment type="caution">
    <text evidence="3">The sequence shown here is derived from an EMBL/GenBank/DDBJ whole genome shotgun (WGS) entry which is preliminary data.</text>
</comment>
<reference evidence="3" key="2">
    <citation type="submission" date="2023-06" db="EMBL/GenBank/DDBJ databases">
        <authorList>
            <consortium name="Lawrence Berkeley National Laboratory"/>
            <person name="Mondo S.J."/>
            <person name="Hensen N."/>
            <person name="Bonometti L."/>
            <person name="Westerberg I."/>
            <person name="Brannstrom I.O."/>
            <person name="Guillou S."/>
            <person name="Cros-Aarteil S."/>
            <person name="Calhoun S."/>
            <person name="Haridas S."/>
            <person name="Kuo A."/>
            <person name="Pangilinan J."/>
            <person name="Riley R."/>
            <person name="Labutti K."/>
            <person name="Andreopoulos B."/>
            <person name="Lipzen A."/>
            <person name="Chen C."/>
            <person name="Yanf M."/>
            <person name="Daum C."/>
            <person name="Ng V."/>
            <person name="Clum A."/>
            <person name="Steindorff A."/>
            <person name="Ohm R."/>
            <person name="Martin F."/>
            <person name="Silar P."/>
            <person name="Natvig D."/>
            <person name="Lalanne C."/>
            <person name="Gautier V."/>
            <person name="Ament-Velasquez S.L."/>
            <person name="Kruys A."/>
            <person name="Hutchinson M.I."/>
            <person name="Powell A.J."/>
            <person name="Barry K."/>
            <person name="Miller A.N."/>
            <person name="Grigoriev I.V."/>
            <person name="Debuchy R."/>
            <person name="Gladieux P."/>
            <person name="Thoren M.H."/>
            <person name="Johannesson H."/>
        </authorList>
    </citation>
    <scope>NUCLEOTIDE SEQUENCE</scope>
    <source>
        <strain evidence="3">CBS 333.67</strain>
    </source>
</reference>
<dbReference type="InterPro" id="IPR017946">
    <property type="entry name" value="PLC-like_Pdiesterase_TIM-brl"/>
</dbReference>
<dbReference type="AlphaFoldDB" id="A0AAJ0H0P2"/>
<dbReference type="Pfam" id="PF00388">
    <property type="entry name" value="PI-PLC-X"/>
    <property type="match status" value="1"/>
</dbReference>
<dbReference type="GO" id="GO:0006629">
    <property type="term" value="P:lipid metabolic process"/>
    <property type="evidence" value="ECO:0007669"/>
    <property type="project" value="InterPro"/>
</dbReference>
<protein>
    <submittedName>
        <fullName evidence="3">PLC-like phosphodiesterase</fullName>
    </submittedName>
</protein>
<evidence type="ECO:0000256" key="1">
    <source>
        <dbReference type="SAM" id="MobiDB-lite"/>
    </source>
</evidence>
<keyword evidence="4" id="KW-1185">Reference proteome</keyword>
<dbReference type="Gene3D" id="3.20.20.190">
    <property type="entry name" value="Phosphatidylinositol (PI) phosphodiesterase"/>
    <property type="match status" value="1"/>
</dbReference>
<dbReference type="SMART" id="SM00148">
    <property type="entry name" value="PLCXc"/>
    <property type="match status" value="1"/>
</dbReference>
<proteinExistence type="predicted"/>
<dbReference type="InterPro" id="IPR051057">
    <property type="entry name" value="PI-PLC_domain"/>
</dbReference>
<dbReference type="PANTHER" id="PTHR13593">
    <property type="match status" value="1"/>
</dbReference>
<organism evidence="3 4">
    <name type="scientific">Chaetomium strumarium</name>
    <dbReference type="NCBI Taxonomy" id="1170767"/>
    <lineage>
        <taxon>Eukaryota</taxon>
        <taxon>Fungi</taxon>
        <taxon>Dikarya</taxon>
        <taxon>Ascomycota</taxon>
        <taxon>Pezizomycotina</taxon>
        <taxon>Sordariomycetes</taxon>
        <taxon>Sordariomycetidae</taxon>
        <taxon>Sordariales</taxon>
        <taxon>Chaetomiaceae</taxon>
        <taxon>Chaetomium</taxon>
    </lineage>
</organism>
<dbReference type="CDD" id="cd08586">
    <property type="entry name" value="PI-PLCc_BcPLC_like"/>
    <property type="match status" value="1"/>
</dbReference>
<evidence type="ECO:0000313" key="3">
    <source>
        <dbReference type="EMBL" id="KAK3309654.1"/>
    </source>
</evidence>
<evidence type="ECO:0000313" key="4">
    <source>
        <dbReference type="Proteomes" id="UP001273166"/>
    </source>
</evidence>
<evidence type="ECO:0000259" key="2">
    <source>
        <dbReference type="SMART" id="SM00148"/>
    </source>
</evidence>